<accession>A0A3B0VWJ5</accession>
<feature type="compositionally biased region" description="Polar residues" evidence="1">
    <location>
        <begin position="188"/>
        <end position="207"/>
    </location>
</feature>
<dbReference type="AlphaFoldDB" id="A0A3B0VWJ5"/>
<evidence type="ECO:0000256" key="1">
    <source>
        <dbReference type="SAM" id="MobiDB-lite"/>
    </source>
</evidence>
<protein>
    <submittedName>
        <fullName evidence="2">Uncharacterized protein</fullName>
    </submittedName>
</protein>
<sequence length="207" mass="23128">MVLPTVSITIQVESNWDRAMKYMNSTFNRKQIMKYIILISSILTISGCANFSPKKAKGVIFERDGVSTLLISSDMREVYFKDQQSLERHCRAPDPDFTIESSSGVSIGATFLKKSEEIGETKGQTALALGGRSPAVLLTRELMYRACELSLNLNANKEMSLSIYYRFLQTIEKSFEIQTKPQIEPQMETGTNEAAGNANTPQLEGHN</sequence>
<dbReference type="EMBL" id="UOFC01000179">
    <property type="protein sequence ID" value="VAW48028.1"/>
    <property type="molecule type" value="Genomic_DNA"/>
</dbReference>
<evidence type="ECO:0000313" key="2">
    <source>
        <dbReference type="EMBL" id="VAW48028.1"/>
    </source>
</evidence>
<feature type="region of interest" description="Disordered" evidence="1">
    <location>
        <begin position="179"/>
        <end position="207"/>
    </location>
</feature>
<proteinExistence type="predicted"/>
<organism evidence="2">
    <name type="scientific">hydrothermal vent metagenome</name>
    <dbReference type="NCBI Taxonomy" id="652676"/>
    <lineage>
        <taxon>unclassified sequences</taxon>
        <taxon>metagenomes</taxon>
        <taxon>ecological metagenomes</taxon>
    </lineage>
</organism>
<reference evidence="2" key="1">
    <citation type="submission" date="2018-06" db="EMBL/GenBank/DDBJ databases">
        <authorList>
            <person name="Zhirakovskaya E."/>
        </authorList>
    </citation>
    <scope>NUCLEOTIDE SEQUENCE</scope>
</reference>
<gene>
    <name evidence="2" type="ORF">MNBD_GAMMA03-739</name>
</gene>
<name>A0A3B0VWJ5_9ZZZZ</name>